<dbReference type="EMBL" id="FOWW01000001">
    <property type="protein sequence ID" value="SFO97976.1"/>
    <property type="molecule type" value="Genomic_DNA"/>
</dbReference>
<dbReference type="InterPro" id="IPR036390">
    <property type="entry name" value="WH_DNA-bd_sf"/>
</dbReference>
<evidence type="ECO:0000256" key="1">
    <source>
        <dbReference type="ARBA" id="ARBA00023015"/>
    </source>
</evidence>
<dbReference type="OrthoDB" id="3483912at2"/>
<feature type="domain" description="HTH deoR-type" evidence="4">
    <location>
        <begin position="5"/>
        <end position="64"/>
    </location>
</feature>
<dbReference type="InterPro" id="IPR051534">
    <property type="entry name" value="CBASS_pafABC_assoc_protein"/>
</dbReference>
<dbReference type="RefSeq" id="WP_092527430.1">
    <property type="nucleotide sequence ID" value="NZ_FOWW01000001.1"/>
</dbReference>
<dbReference type="InterPro" id="IPR001034">
    <property type="entry name" value="DeoR_HTH"/>
</dbReference>
<dbReference type="GO" id="GO:0003700">
    <property type="term" value="F:DNA-binding transcription factor activity"/>
    <property type="evidence" value="ECO:0007669"/>
    <property type="project" value="InterPro"/>
</dbReference>
<dbReference type="PANTHER" id="PTHR34580:SF3">
    <property type="entry name" value="PROTEIN PAFB"/>
    <property type="match status" value="1"/>
</dbReference>
<reference evidence="6" key="1">
    <citation type="submission" date="2016-10" db="EMBL/GenBank/DDBJ databases">
        <authorList>
            <person name="Varghese N."/>
            <person name="Submissions S."/>
        </authorList>
    </citation>
    <scope>NUCLEOTIDE SEQUENCE [LARGE SCALE GENOMIC DNA]</scope>
    <source>
        <strain evidence="6">CGMCC 4.5579</strain>
    </source>
</reference>
<dbReference type="PROSITE" id="PS00894">
    <property type="entry name" value="HTH_DEOR_1"/>
    <property type="match status" value="1"/>
</dbReference>
<keyword evidence="3" id="KW-0804">Transcription</keyword>
<dbReference type="PROSITE" id="PS51000">
    <property type="entry name" value="HTH_DEOR_2"/>
    <property type="match status" value="1"/>
</dbReference>
<dbReference type="InterPro" id="IPR026881">
    <property type="entry name" value="WYL_dom"/>
</dbReference>
<gene>
    <name evidence="5" type="ORF">SAMN05421810_101581</name>
</gene>
<dbReference type="SUPFAM" id="SSF46785">
    <property type="entry name" value="Winged helix' DNA-binding domain"/>
    <property type="match status" value="1"/>
</dbReference>
<protein>
    <submittedName>
        <fullName evidence="5">Predicted DNA-binding transcriptional regulator YafY, contains an HTH and WYL domains</fullName>
    </submittedName>
</protein>
<evidence type="ECO:0000259" key="4">
    <source>
        <dbReference type="PROSITE" id="PS51000"/>
    </source>
</evidence>
<dbReference type="Pfam" id="PF13280">
    <property type="entry name" value="WYL"/>
    <property type="match status" value="1"/>
</dbReference>
<name>A0A1I5LMC2_9PSEU</name>
<proteinExistence type="predicted"/>
<evidence type="ECO:0000313" key="6">
    <source>
        <dbReference type="Proteomes" id="UP000198727"/>
    </source>
</evidence>
<keyword evidence="2 5" id="KW-0238">DNA-binding</keyword>
<sequence>MSTDPTGRTLRLLSLLQSRREWSGAELAERLGVTDRTVRRDVERLRELGYPVAGTTGTAGGYRLVSGRNLPPLLLTDDEAVAIAAALLTAAGGTVAGIEETSVRALAKLEQVLPARLRPRVGAIARSTIAVVGADVPQVAPSTLAALGAACRDHEVVSFDYRTRGGDPAPRRVEPHHLITGYRLWYLIGYDLDRDGWRTFRVDRIGPPRPTGRRFPARPLPAPDPATYLRRSLEGAPYRYSAEAVVRAPAAEVRRRLSGLFPGRIEARDDSSCVVRLGSNDLARLTRDVLAVASLGVPFTVSAESPVREHLVEVSRGLATALGD</sequence>
<dbReference type="Proteomes" id="UP000198727">
    <property type="component" value="Unassembled WGS sequence"/>
</dbReference>
<dbReference type="Gene3D" id="1.10.10.10">
    <property type="entry name" value="Winged helix-like DNA-binding domain superfamily/Winged helix DNA-binding domain"/>
    <property type="match status" value="1"/>
</dbReference>
<dbReference type="InterPro" id="IPR013196">
    <property type="entry name" value="HTH_11"/>
</dbReference>
<evidence type="ECO:0000256" key="2">
    <source>
        <dbReference type="ARBA" id="ARBA00023125"/>
    </source>
</evidence>
<dbReference type="InterPro" id="IPR018356">
    <property type="entry name" value="Tscrpt_reg_HTH_DeoR_CS"/>
</dbReference>
<dbReference type="GO" id="GO:0003677">
    <property type="term" value="F:DNA binding"/>
    <property type="evidence" value="ECO:0007669"/>
    <property type="project" value="UniProtKB-KW"/>
</dbReference>
<evidence type="ECO:0000256" key="3">
    <source>
        <dbReference type="ARBA" id="ARBA00023163"/>
    </source>
</evidence>
<evidence type="ECO:0000313" key="5">
    <source>
        <dbReference type="EMBL" id="SFO97976.1"/>
    </source>
</evidence>
<accession>A0A1I5LMC2</accession>
<dbReference type="STRING" id="587909.SAMN05421810_101581"/>
<keyword evidence="1" id="KW-0805">Transcription regulation</keyword>
<dbReference type="AlphaFoldDB" id="A0A1I5LMC2"/>
<dbReference type="PROSITE" id="PS52050">
    <property type="entry name" value="WYL"/>
    <property type="match status" value="1"/>
</dbReference>
<dbReference type="InterPro" id="IPR036388">
    <property type="entry name" value="WH-like_DNA-bd_sf"/>
</dbReference>
<dbReference type="PANTHER" id="PTHR34580">
    <property type="match status" value="1"/>
</dbReference>
<keyword evidence="6" id="KW-1185">Reference proteome</keyword>
<organism evidence="5 6">
    <name type="scientific">Amycolatopsis arida</name>
    <dbReference type="NCBI Taxonomy" id="587909"/>
    <lineage>
        <taxon>Bacteria</taxon>
        <taxon>Bacillati</taxon>
        <taxon>Actinomycetota</taxon>
        <taxon>Actinomycetes</taxon>
        <taxon>Pseudonocardiales</taxon>
        <taxon>Pseudonocardiaceae</taxon>
        <taxon>Amycolatopsis</taxon>
    </lineage>
</organism>
<dbReference type="Pfam" id="PF08279">
    <property type="entry name" value="HTH_11"/>
    <property type="match status" value="1"/>
</dbReference>